<reference evidence="1" key="1">
    <citation type="submission" date="2020-05" db="EMBL/GenBank/DDBJ databases">
        <authorList>
            <person name="Chiriac C."/>
            <person name="Salcher M."/>
            <person name="Ghai R."/>
            <person name="Kavagutti S V."/>
        </authorList>
    </citation>
    <scope>NUCLEOTIDE SEQUENCE</scope>
</reference>
<name>A0A6J6X3U4_9ZZZZ</name>
<gene>
    <name evidence="1" type="ORF">UFOPK2992_00443</name>
</gene>
<dbReference type="PROSITE" id="PS51257">
    <property type="entry name" value="PROKAR_LIPOPROTEIN"/>
    <property type="match status" value="1"/>
</dbReference>
<accession>A0A6J6X3U4</accession>
<sequence>MKKHVDDAKRKTSYGQRMRASAWVPALCLVLGGCRLLGTEVDALTASKAQDVASVAGWTRIATTQSYLVVANVLPGEEMYTKAEVASEHPIEGELCIIGLGAPVGPLIRHVEAHVYDRLTGLPLTGVTPRITLVDRGTGRPTNVPSTLMQDLNIGALDIHFGNNIAIPSNSDLRLTVTIGNEEATFDGHLD</sequence>
<organism evidence="1">
    <name type="scientific">freshwater metagenome</name>
    <dbReference type="NCBI Taxonomy" id="449393"/>
    <lineage>
        <taxon>unclassified sequences</taxon>
        <taxon>metagenomes</taxon>
        <taxon>ecological metagenomes</taxon>
    </lineage>
</organism>
<dbReference type="AlphaFoldDB" id="A0A6J6X3U4"/>
<evidence type="ECO:0000313" key="1">
    <source>
        <dbReference type="EMBL" id="CAB4791099.1"/>
    </source>
</evidence>
<protein>
    <submittedName>
        <fullName evidence="1">Unannotated protein</fullName>
    </submittedName>
</protein>
<proteinExistence type="predicted"/>
<dbReference type="EMBL" id="CAFAAI010000053">
    <property type="protein sequence ID" value="CAB4791099.1"/>
    <property type="molecule type" value="Genomic_DNA"/>
</dbReference>